<name>A0AAE1D756_9GAST</name>
<gene>
    <name evidence="2" type="ORF">RRG08_054944</name>
</gene>
<dbReference type="AlphaFoldDB" id="A0AAE1D756"/>
<accession>A0AAE1D756</accession>
<evidence type="ECO:0000313" key="3">
    <source>
        <dbReference type="Proteomes" id="UP001283361"/>
    </source>
</evidence>
<dbReference type="EMBL" id="JAWDGP010005150">
    <property type="protein sequence ID" value="KAK3759225.1"/>
    <property type="molecule type" value="Genomic_DNA"/>
</dbReference>
<evidence type="ECO:0000313" key="2">
    <source>
        <dbReference type="EMBL" id="KAK3759225.1"/>
    </source>
</evidence>
<organism evidence="2 3">
    <name type="scientific">Elysia crispata</name>
    <name type="common">lettuce slug</name>
    <dbReference type="NCBI Taxonomy" id="231223"/>
    <lineage>
        <taxon>Eukaryota</taxon>
        <taxon>Metazoa</taxon>
        <taxon>Spiralia</taxon>
        <taxon>Lophotrochozoa</taxon>
        <taxon>Mollusca</taxon>
        <taxon>Gastropoda</taxon>
        <taxon>Heterobranchia</taxon>
        <taxon>Euthyneura</taxon>
        <taxon>Panpulmonata</taxon>
        <taxon>Sacoglossa</taxon>
        <taxon>Placobranchoidea</taxon>
        <taxon>Plakobranchidae</taxon>
        <taxon>Elysia</taxon>
    </lineage>
</organism>
<feature type="region of interest" description="Disordered" evidence="1">
    <location>
        <begin position="1"/>
        <end position="32"/>
    </location>
</feature>
<keyword evidence="3" id="KW-1185">Reference proteome</keyword>
<proteinExistence type="predicted"/>
<reference evidence="2" key="1">
    <citation type="journal article" date="2023" name="G3 (Bethesda)">
        <title>A reference genome for the long-term kleptoplast-retaining sea slug Elysia crispata morphotype clarki.</title>
        <authorList>
            <person name="Eastman K.E."/>
            <person name="Pendleton A.L."/>
            <person name="Shaikh M.A."/>
            <person name="Suttiyut T."/>
            <person name="Ogas R."/>
            <person name="Tomko P."/>
            <person name="Gavelis G."/>
            <person name="Widhalm J.R."/>
            <person name="Wisecaver J.H."/>
        </authorList>
    </citation>
    <scope>NUCLEOTIDE SEQUENCE</scope>
    <source>
        <strain evidence="2">ECLA1</strain>
    </source>
</reference>
<comment type="caution">
    <text evidence="2">The sequence shown here is derived from an EMBL/GenBank/DDBJ whole genome shotgun (WGS) entry which is preliminary data.</text>
</comment>
<protein>
    <submittedName>
        <fullName evidence="2">Uncharacterized protein</fullName>
    </submittedName>
</protein>
<evidence type="ECO:0000256" key="1">
    <source>
        <dbReference type="SAM" id="MobiDB-lite"/>
    </source>
</evidence>
<sequence>MKQSNVSRTLPWACPNSRGVSDSPVGGPGHNGYHEMAHENLFPTVLILSPLGKRTRPRPESRGLTVSRVADSAFYFALKALDPAGFAMNVRILQEQMFLNVTCT</sequence>
<dbReference type="Proteomes" id="UP001283361">
    <property type="component" value="Unassembled WGS sequence"/>
</dbReference>